<dbReference type="AlphaFoldDB" id="A0A392U0V1"/>
<organism evidence="1 2">
    <name type="scientific">Trifolium medium</name>
    <dbReference type="NCBI Taxonomy" id="97028"/>
    <lineage>
        <taxon>Eukaryota</taxon>
        <taxon>Viridiplantae</taxon>
        <taxon>Streptophyta</taxon>
        <taxon>Embryophyta</taxon>
        <taxon>Tracheophyta</taxon>
        <taxon>Spermatophyta</taxon>
        <taxon>Magnoliopsida</taxon>
        <taxon>eudicotyledons</taxon>
        <taxon>Gunneridae</taxon>
        <taxon>Pentapetalae</taxon>
        <taxon>rosids</taxon>
        <taxon>fabids</taxon>
        <taxon>Fabales</taxon>
        <taxon>Fabaceae</taxon>
        <taxon>Papilionoideae</taxon>
        <taxon>50 kb inversion clade</taxon>
        <taxon>NPAAA clade</taxon>
        <taxon>Hologalegina</taxon>
        <taxon>IRL clade</taxon>
        <taxon>Trifolieae</taxon>
        <taxon>Trifolium</taxon>
    </lineage>
</organism>
<feature type="non-terminal residue" evidence="1">
    <location>
        <position position="1"/>
    </location>
</feature>
<dbReference type="EMBL" id="LXQA010694967">
    <property type="protein sequence ID" value="MCI66417.1"/>
    <property type="molecule type" value="Genomic_DNA"/>
</dbReference>
<name>A0A392U0V1_9FABA</name>
<sequence>EAKSLCVDMPIGRDIVALKEIGVVDVVGISKKALKPLVKSSEGKSLAKDNQR</sequence>
<comment type="caution">
    <text evidence="1">The sequence shown here is derived from an EMBL/GenBank/DDBJ whole genome shotgun (WGS) entry which is preliminary data.</text>
</comment>
<keyword evidence="2" id="KW-1185">Reference proteome</keyword>
<protein>
    <submittedName>
        <fullName evidence="1">Uncharacterized protein</fullName>
    </submittedName>
</protein>
<evidence type="ECO:0000313" key="1">
    <source>
        <dbReference type="EMBL" id="MCI66417.1"/>
    </source>
</evidence>
<dbReference type="Proteomes" id="UP000265520">
    <property type="component" value="Unassembled WGS sequence"/>
</dbReference>
<accession>A0A392U0V1</accession>
<proteinExistence type="predicted"/>
<reference evidence="1 2" key="1">
    <citation type="journal article" date="2018" name="Front. Plant Sci.">
        <title>Red Clover (Trifolium pratense) and Zigzag Clover (T. medium) - A Picture of Genomic Similarities and Differences.</title>
        <authorList>
            <person name="Dluhosova J."/>
            <person name="Istvanek J."/>
            <person name="Nedelnik J."/>
            <person name="Repkova J."/>
        </authorList>
    </citation>
    <scope>NUCLEOTIDE SEQUENCE [LARGE SCALE GENOMIC DNA]</scope>
    <source>
        <strain evidence="2">cv. 10/8</strain>
        <tissue evidence="1">Leaf</tissue>
    </source>
</reference>
<evidence type="ECO:0000313" key="2">
    <source>
        <dbReference type="Proteomes" id="UP000265520"/>
    </source>
</evidence>